<reference evidence="1 2" key="1">
    <citation type="submission" date="2018-09" db="EMBL/GenBank/DDBJ databases">
        <title>Paenibacillus SK2017-BO5.</title>
        <authorList>
            <person name="Piskunova J.V."/>
            <person name="Dubiley S.A."/>
            <person name="Severinov K.V."/>
        </authorList>
    </citation>
    <scope>NUCLEOTIDE SEQUENCE [LARGE SCALE GENOMIC DNA]</scope>
    <source>
        <strain evidence="1 2">BO5</strain>
    </source>
</reference>
<evidence type="ECO:0000313" key="1">
    <source>
        <dbReference type="EMBL" id="RJG24067.1"/>
    </source>
</evidence>
<organism evidence="1 2">
    <name type="scientific">Paenibacillus thiaminolyticus</name>
    <name type="common">Bacillus thiaminolyticus</name>
    <dbReference type="NCBI Taxonomy" id="49283"/>
    <lineage>
        <taxon>Bacteria</taxon>
        <taxon>Bacillati</taxon>
        <taxon>Bacillota</taxon>
        <taxon>Bacilli</taxon>
        <taxon>Bacillales</taxon>
        <taxon>Paenibacillaceae</taxon>
        <taxon>Paenibacillus</taxon>
    </lineage>
</organism>
<comment type="caution">
    <text evidence="1">The sequence shown here is derived from an EMBL/GenBank/DDBJ whole genome shotgun (WGS) entry which is preliminary data.</text>
</comment>
<name>A0A3A3GJ13_PANTH</name>
<dbReference type="Proteomes" id="UP000266177">
    <property type="component" value="Unassembled WGS sequence"/>
</dbReference>
<sequence>MKTLDIAMNQRDAQLLAKGERTTEGLRYVRFVRRIRHRPSHPREVYGYEIGYYRNCRTRNYEVSWVEPSKSSYDNKCVKRAVFLPVAINSIAPLTLADETTGLVTVTSKQIGKLGFIIEQGRAA</sequence>
<dbReference type="RefSeq" id="WP_119793678.1">
    <property type="nucleotide sequence ID" value="NZ_QYZD01000008.1"/>
</dbReference>
<proteinExistence type="predicted"/>
<gene>
    <name evidence="1" type="ORF">DQX05_11575</name>
</gene>
<accession>A0A3A3GJ13</accession>
<evidence type="ECO:0000313" key="2">
    <source>
        <dbReference type="Proteomes" id="UP000266177"/>
    </source>
</evidence>
<dbReference type="EMBL" id="QYZD01000008">
    <property type="protein sequence ID" value="RJG24067.1"/>
    <property type="molecule type" value="Genomic_DNA"/>
</dbReference>
<dbReference type="AlphaFoldDB" id="A0A3A3GJ13"/>
<dbReference type="OrthoDB" id="2662425at2"/>
<protein>
    <submittedName>
        <fullName evidence="1">Uncharacterized protein</fullName>
    </submittedName>
</protein>